<sequence>MSMNDDEEDLRFHVQHLLHDYSLAHYTTDYVAFTIDVVAEFLQQLELVPLTDPASLLIPTDPFATLSQMYQLESIPPYDEIPQTTVEAYEYIKRTLKTRPGKPKSERIVEDDDYSLTFDRPMSPILTSKSRRETPTLGKGKAARAALSSYKTIFNKHKLTEIPVEPVPEVTIPLEEALNLSWKLGPEEDAAVLSLLKKTADMNRHQKDYKNPYLDPAQWWDSLALIEPPDPPFIPIFPRGKMPRSGQPVDRSKQDLKDVSDLPLVIISEAKVEVEDDLSVQNMMVVDGWQTISSSPPSTISTPRSSQEEDQLDELWFPSSPDTEPPLVEQVENAKIEVIQMPRSRRIGGMEGLTKHVAAGKTMGSFLLPLISRTSPSNPPPESPPHSPEPATSLIGQPPSALDNANDKEPDANDDLDTELRRLYTTTNPADLIMNEKLDEKNDLLMDGESHINRFTVRFIRSFQVPTLRQPNLHPPNDLVLPTSLPDLAFPVKRPGDSKAKFPHPLKKAKGRQALTVALSWIPFTAEKKLPTIPELIEVDSLFEDGHPISQDVEVCIDRASVTDSDSQDASNKFWDSFVTRGNRYEPPEADFKMELNRTERLRLARIQGNETHAMDVCDDAVDQTRDDCEEEVQDSSDFESFIKRPHKRARLTGPSLAQNYRSGNDTDDALPAPCSPQGKELSQQMFDDKENWPPSSEPLFYPDDSDPSFNQGYDFELGPISPLPVQMDEGPDFGKEQLDNYASYSTSRDPTINDISKPQDLDETITVDGNLELPPPKTALSFKFEPQIATHTLGIASFAQLRARNILDPGPAPEPIAPTSQDVSPELLEVRSAPSDIYDRNTLRLPDVRQPPITAHRYMMSLELLQKQTLVRALRSPACSIDLVERDILNGVDLILDPFTAIIFVPLLSLPSQCESVVQQVSYQSWHYARLLVVFEAYPESSSVRPSKGIVSDLYAYTPPVLKAIKKFRRDVSIAEACGMKSPSLMVQYAFADQVQETALFARLFGDEAERRDQTQGAIWGRREWLDEEISETRQCDVLELYAGRWKVQCWTLLIRYGDFHCACCCVSLKFNTLTVVSNILQWIPMAFAEYTWPMLTPDTIQYGPMNFKSYLHKSDLEAVAHALKIDSTGTVKVLIPHIIAHLDGLPMRARFCGGSFLGMMGNGPNGAH</sequence>
<keyword evidence="3" id="KW-1185">Reference proteome</keyword>
<accession>B0DLR1</accession>
<dbReference type="Proteomes" id="UP000001194">
    <property type="component" value="Unassembled WGS sequence"/>
</dbReference>
<feature type="compositionally biased region" description="Pro residues" evidence="1">
    <location>
        <begin position="377"/>
        <end position="388"/>
    </location>
</feature>
<feature type="compositionally biased region" description="Low complexity" evidence="1">
    <location>
        <begin position="291"/>
        <end position="305"/>
    </location>
</feature>
<dbReference type="InParanoid" id="B0DLR1"/>
<organism evidence="3">
    <name type="scientific">Laccaria bicolor (strain S238N-H82 / ATCC MYA-4686)</name>
    <name type="common">Bicoloured deceiver</name>
    <name type="synonym">Laccaria laccata var. bicolor</name>
    <dbReference type="NCBI Taxonomy" id="486041"/>
    <lineage>
        <taxon>Eukaryota</taxon>
        <taxon>Fungi</taxon>
        <taxon>Dikarya</taxon>
        <taxon>Basidiomycota</taxon>
        <taxon>Agaricomycotina</taxon>
        <taxon>Agaricomycetes</taxon>
        <taxon>Agaricomycetidae</taxon>
        <taxon>Agaricales</taxon>
        <taxon>Agaricineae</taxon>
        <taxon>Hydnangiaceae</taxon>
        <taxon>Laccaria</taxon>
    </lineage>
</organism>
<dbReference type="RefSeq" id="XP_001884955.1">
    <property type="nucleotide sequence ID" value="XM_001884920.1"/>
</dbReference>
<dbReference type="HOGENOM" id="CLU_272015_0_0_1"/>
<gene>
    <name evidence="2" type="ORF">LACBIDRAFT_330568</name>
</gene>
<proteinExistence type="predicted"/>
<dbReference type="EMBL" id="DS547118">
    <property type="protein sequence ID" value="EDR04436.1"/>
    <property type="molecule type" value="Genomic_DNA"/>
</dbReference>
<reference evidence="2 3" key="1">
    <citation type="journal article" date="2008" name="Nature">
        <title>The genome of Laccaria bicolor provides insights into mycorrhizal symbiosis.</title>
        <authorList>
            <person name="Martin F."/>
            <person name="Aerts A."/>
            <person name="Ahren D."/>
            <person name="Brun A."/>
            <person name="Danchin E.G.J."/>
            <person name="Duchaussoy F."/>
            <person name="Gibon J."/>
            <person name="Kohler A."/>
            <person name="Lindquist E."/>
            <person name="Pereda V."/>
            <person name="Salamov A."/>
            <person name="Shapiro H.J."/>
            <person name="Wuyts J."/>
            <person name="Blaudez D."/>
            <person name="Buee M."/>
            <person name="Brokstein P."/>
            <person name="Canbaeck B."/>
            <person name="Cohen D."/>
            <person name="Courty P.E."/>
            <person name="Coutinho P.M."/>
            <person name="Delaruelle C."/>
            <person name="Detter J.C."/>
            <person name="Deveau A."/>
            <person name="DiFazio S."/>
            <person name="Duplessis S."/>
            <person name="Fraissinet-Tachet L."/>
            <person name="Lucic E."/>
            <person name="Frey-Klett P."/>
            <person name="Fourrey C."/>
            <person name="Feussner I."/>
            <person name="Gay G."/>
            <person name="Grimwood J."/>
            <person name="Hoegger P.J."/>
            <person name="Jain P."/>
            <person name="Kilaru S."/>
            <person name="Labbe J."/>
            <person name="Lin Y.C."/>
            <person name="Legue V."/>
            <person name="Le Tacon F."/>
            <person name="Marmeisse R."/>
            <person name="Melayah D."/>
            <person name="Montanini B."/>
            <person name="Muratet M."/>
            <person name="Nehls U."/>
            <person name="Niculita-Hirzel H."/>
            <person name="Oudot-Le Secq M.P."/>
            <person name="Peter M."/>
            <person name="Quesneville H."/>
            <person name="Rajashekar B."/>
            <person name="Reich M."/>
            <person name="Rouhier N."/>
            <person name="Schmutz J."/>
            <person name="Yin T."/>
            <person name="Chalot M."/>
            <person name="Henrissat B."/>
            <person name="Kuees U."/>
            <person name="Lucas S."/>
            <person name="Van de Peer Y."/>
            <person name="Podila G.K."/>
            <person name="Polle A."/>
            <person name="Pukkila P.J."/>
            <person name="Richardson P.M."/>
            <person name="Rouze P."/>
            <person name="Sanders I.R."/>
            <person name="Stajich J.E."/>
            <person name="Tunlid A."/>
            <person name="Tuskan G."/>
            <person name="Grigoriev I.V."/>
        </authorList>
    </citation>
    <scope>NUCLEOTIDE SEQUENCE [LARGE SCALE GENOMIC DNA]</scope>
    <source>
        <strain evidence="3">S238N-H82 / ATCC MYA-4686</strain>
    </source>
</reference>
<dbReference type="OrthoDB" id="2422840at2759"/>
<dbReference type="AlphaFoldDB" id="B0DLR1"/>
<evidence type="ECO:0000313" key="3">
    <source>
        <dbReference type="Proteomes" id="UP000001194"/>
    </source>
</evidence>
<evidence type="ECO:0000313" key="2">
    <source>
        <dbReference type="EMBL" id="EDR04436.1"/>
    </source>
</evidence>
<feature type="region of interest" description="Disordered" evidence="1">
    <location>
        <begin position="644"/>
        <end position="714"/>
    </location>
</feature>
<protein>
    <submittedName>
        <fullName evidence="2">Predicted protein</fullName>
    </submittedName>
</protein>
<evidence type="ECO:0000256" key="1">
    <source>
        <dbReference type="SAM" id="MobiDB-lite"/>
    </source>
</evidence>
<feature type="region of interest" description="Disordered" evidence="1">
    <location>
        <begin position="370"/>
        <end position="416"/>
    </location>
</feature>
<dbReference type="GeneID" id="6080516"/>
<dbReference type="KEGG" id="lbc:LACBIDRAFT_330568"/>
<feature type="region of interest" description="Disordered" evidence="1">
    <location>
        <begin position="291"/>
        <end position="311"/>
    </location>
</feature>
<name>B0DLR1_LACBS</name>